<feature type="region of interest" description="Disordered" evidence="1">
    <location>
        <begin position="59"/>
        <end position="83"/>
    </location>
</feature>
<accession>A0A9D4QN25</accession>
<keyword evidence="2" id="KW-1133">Transmembrane helix</keyword>
<keyword evidence="2" id="KW-0812">Transmembrane</keyword>
<gene>
    <name evidence="3" type="ORF">DPMN_109577</name>
</gene>
<evidence type="ECO:0000256" key="1">
    <source>
        <dbReference type="SAM" id="MobiDB-lite"/>
    </source>
</evidence>
<name>A0A9D4QN25_DREPO</name>
<comment type="caution">
    <text evidence="3">The sequence shown here is derived from an EMBL/GenBank/DDBJ whole genome shotgun (WGS) entry which is preliminary data.</text>
</comment>
<dbReference type="AlphaFoldDB" id="A0A9D4QN25"/>
<evidence type="ECO:0000256" key="2">
    <source>
        <dbReference type="SAM" id="Phobius"/>
    </source>
</evidence>
<reference evidence="3" key="2">
    <citation type="submission" date="2020-11" db="EMBL/GenBank/DDBJ databases">
        <authorList>
            <person name="McCartney M.A."/>
            <person name="Auch B."/>
            <person name="Kono T."/>
            <person name="Mallez S."/>
            <person name="Becker A."/>
            <person name="Gohl D.M."/>
            <person name="Silverstein K.A.T."/>
            <person name="Koren S."/>
            <person name="Bechman K.B."/>
            <person name="Herman A."/>
            <person name="Abrahante J.E."/>
            <person name="Garbe J."/>
        </authorList>
    </citation>
    <scope>NUCLEOTIDE SEQUENCE</scope>
    <source>
        <strain evidence="3">Duluth1</strain>
        <tissue evidence="3">Whole animal</tissue>
    </source>
</reference>
<evidence type="ECO:0000313" key="3">
    <source>
        <dbReference type="EMBL" id="KAH3836207.1"/>
    </source>
</evidence>
<evidence type="ECO:0000313" key="4">
    <source>
        <dbReference type="Proteomes" id="UP000828390"/>
    </source>
</evidence>
<keyword evidence="4" id="KW-1185">Reference proteome</keyword>
<dbReference type="Proteomes" id="UP000828390">
    <property type="component" value="Unassembled WGS sequence"/>
</dbReference>
<dbReference type="EMBL" id="JAIWYP010000004">
    <property type="protein sequence ID" value="KAH3836207.1"/>
    <property type="molecule type" value="Genomic_DNA"/>
</dbReference>
<keyword evidence="2" id="KW-0472">Membrane</keyword>
<feature type="transmembrane region" description="Helical" evidence="2">
    <location>
        <begin position="16"/>
        <end position="44"/>
    </location>
</feature>
<proteinExistence type="predicted"/>
<protein>
    <submittedName>
        <fullName evidence="3">Uncharacterized protein</fullName>
    </submittedName>
</protein>
<reference evidence="3" key="1">
    <citation type="journal article" date="2019" name="bioRxiv">
        <title>The Genome of the Zebra Mussel, Dreissena polymorpha: A Resource for Invasive Species Research.</title>
        <authorList>
            <person name="McCartney M.A."/>
            <person name="Auch B."/>
            <person name="Kono T."/>
            <person name="Mallez S."/>
            <person name="Zhang Y."/>
            <person name="Obille A."/>
            <person name="Becker A."/>
            <person name="Abrahante J.E."/>
            <person name="Garbe J."/>
            <person name="Badalamenti J.P."/>
            <person name="Herman A."/>
            <person name="Mangelson H."/>
            <person name="Liachko I."/>
            <person name="Sullivan S."/>
            <person name="Sone E.D."/>
            <person name="Koren S."/>
            <person name="Silverstein K.A.T."/>
            <person name="Beckman K.B."/>
            <person name="Gohl D.M."/>
        </authorList>
    </citation>
    <scope>NUCLEOTIDE SEQUENCE</scope>
    <source>
        <strain evidence="3">Duluth1</strain>
        <tissue evidence="3">Whole animal</tissue>
    </source>
</reference>
<organism evidence="3 4">
    <name type="scientific">Dreissena polymorpha</name>
    <name type="common">Zebra mussel</name>
    <name type="synonym">Mytilus polymorpha</name>
    <dbReference type="NCBI Taxonomy" id="45954"/>
    <lineage>
        <taxon>Eukaryota</taxon>
        <taxon>Metazoa</taxon>
        <taxon>Spiralia</taxon>
        <taxon>Lophotrochozoa</taxon>
        <taxon>Mollusca</taxon>
        <taxon>Bivalvia</taxon>
        <taxon>Autobranchia</taxon>
        <taxon>Heteroconchia</taxon>
        <taxon>Euheterodonta</taxon>
        <taxon>Imparidentia</taxon>
        <taxon>Neoheterodontei</taxon>
        <taxon>Myida</taxon>
        <taxon>Dreissenoidea</taxon>
        <taxon>Dreissenidae</taxon>
        <taxon>Dreissena</taxon>
    </lineage>
</organism>
<sequence>MANETLMCPGSYAGDLWWIMLHILYVVVVYLSGAEVEGLVKLFASVSRERQLRLVSVTSVQSPLPPHKRTPADRAKTGPPTTARLKRERRFVRKSILAHESARFG</sequence>